<dbReference type="EMBL" id="JAPQKQ010000001">
    <property type="protein sequence ID" value="KAJ5214020.1"/>
    <property type="molecule type" value="Genomic_DNA"/>
</dbReference>
<keyword evidence="2" id="KW-1185">Reference proteome</keyword>
<dbReference type="OrthoDB" id="8864979at2759"/>
<dbReference type="AlphaFoldDB" id="A0A9W9N6E2"/>
<reference evidence="1" key="2">
    <citation type="journal article" date="2023" name="IMA Fungus">
        <title>Comparative genomic study of the Penicillium genus elucidates a diverse pangenome and 15 lateral gene transfer events.</title>
        <authorList>
            <person name="Petersen C."/>
            <person name="Sorensen T."/>
            <person name="Nielsen M.R."/>
            <person name="Sondergaard T.E."/>
            <person name="Sorensen J.L."/>
            <person name="Fitzpatrick D.A."/>
            <person name="Frisvad J.C."/>
            <person name="Nielsen K.L."/>
        </authorList>
    </citation>
    <scope>NUCLEOTIDE SEQUENCE</scope>
    <source>
        <strain evidence="1">IBT 20477</strain>
    </source>
</reference>
<sequence>MYPLYFLELYTSARHGQAEIDDLWISSLLTLAPFVRIVEFFSAKIKDGGSQRTQRKDFMYDFYTDTTKYKKDHMNSVVFARFTTAAAELRARRAIPHDVEHV</sequence>
<comment type="caution">
    <text evidence="1">The sequence shown here is derived from an EMBL/GenBank/DDBJ whole genome shotgun (WGS) entry which is preliminary data.</text>
</comment>
<evidence type="ECO:0000313" key="2">
    <source>
        <dbReference type="Proteomes" id="UP001150942"/>
    </source>
</evidence>
<dbReference type="Proteomes" id="UP001150942">
    <property type="component" value="Unassembled WGS sequence"/>
</dbReference>
<organism evidence="1 2">
    <name type="scientific">Penicillium cf. viridicatum</name>
    <dbReference type="NCBI Taxonomy" id="2972119"/>
    <lineage>
        <taxon>Eukaryota</taxon>
        <taxon>Fungi</taxon>
        <taxon>Dikarya</taxon>
        <taxon>Ascomycota</taxon>
        <taxon>Pezizomycotina</taxon>
        <taxon>Eurotiomycetes</taxon>
        <taxon>Eurotiomycetidae</taxon>
        <taxon>Eurotiales</taxon>
        <taxon>Aspergillaceae</taxon>
        <taxon>Penicillium</taxon>
    </lineage>
</organism>
<reference evidence="1" key="1">
    <citation type="submission" date="2022-11" db="EMBL/GenBank/DDBJ databases">
        <authorList>
            <person name="Petersen C."/>
        </authorList>
    </citation>
    <scope>NUCLEOTIDE SEQUENCE</scope>
    <source>
        <strain evidence="1">IBT 20477</strain>
    </source>
</reference>
<accession>A0A9W9N6E2</accession>
<proteinExistence type="predicted"/>
<evidence type="ECO:0000313" key="1">
    <source>
        <dbReference type="EMBL" id="KAJ5214020.1"/>
    </source>
</evidence>
<gene>
    <name evidence="1" type="ORF">N7449_001189</name>
</gene>
<name>A0A9W9N6E2_9EURO</name>
<protein>
    <submittedName>
        <fullName evidence="1">Uncharacterized protein</fullName>
    </submittedName>
</protein>